<feature type="transmembrane region" description="Helical" evidence="1">
    <location>
        <begin position="6"/>
        <end position="25"/>
    </location>
</feature>
<evidence type="ECO:0000313" key="2">
    <source>
        <dbReference type="EMBL" id="SVC91528.1"/>
    </source>
</evidence>
<name>A0A382R374_9ZZZZ</name>
<accession>A0A382R374</accession>
<sequence length="79" mass="8666">MAQVMIWIPLAILFVVPLVVVYFIIIRSVDRYAPEPWWLLFLCLVWGAVGAVVPSVVGGLLGQEALSVALNENDTERGA</sequence>
<dbReference type="EMBL" id="UINC01118420">
    <property type="protein sequence ID" value="SVC91528.1"/>
    <property type="molecule type" value="Genomic_DNA"/>
</dbReference>
<keyword evidence="1" id="KW-1133">Transmembrane helix</keyword>
<organism evidence="2">
    <name type="scientific">marine metagenome</name>
    <dbReference type="NCBI Taxonomy" id="408172"/>
    <lineage>
        <taxon>unclassified sequences</taxon>
        <taxon>metagenomes</taxon>
        <taxon>ecological metagenomes</taxon>
    </lineage>
</organism>
<protein>
    <submittedName>
        <fullName evidence="2">Uncharacterized protein</fullName>
    </submittedName>
</protein>
<proteinExistence type="predicted"/>
<dbReference type="AlphaFoldDB" id="A0A382R374"/>
<evidence type="ECO:0000256" key="1">
    <source>
        <dbReference type="SAM" id="Phobius"/>
    </source>
</evidence>
<keyword evidence="1" id="KW-0472">Membrane</keyword>
<feature type="transmembrane region" description="Helical" evidence="1">
    <location>
        <begin position="37"/>
        <end position="61"/>
    </location>
</feature>
<reference evidence="2" key="1">
    <citation type="submission" date="2018-05" db="EMBL/GenBank/DDBJ databases">
        <authorList>
            <person name="Lanie J.A."/>
            <person name="Ng W.-L."/>
            <person name="Kazmierczak K.M."/>
            <person name="Andrzejewski T.M."/>
            <person name="Davidsen T.M."/>
            <person name="Wayne K.J."/>
            <person name="Tettelin H."/>
            <person name="Glass J.I."/>
            <person name="Rusch D."/>
            <person name="Podicherti R."/>
            <person name="Tsui H.-C.T."/>
            <person name="Winkler M.E."/>
        </authorList>
    </citation>
    <scope>NUCLEOTIDE SEQUENCE</scope>
</reference>
<gene>
    <name evidence="2" type="ORF">METZ01_LOCUS344382</name>
</gene>
<keyword evidence="1" id="KW-0812">Transmembrane</keyword>
<feature type="non-terminal residue" evidence="2">
    <location>
        <position position="79"/>
    </location>
</feature>